<evidence type="ECO:0000256" key="4">
    <source>
        <dbReference type="ARBA" id="ARBA00022692"/>
    </source>
</evidence>
<evidence type="ECO:0000313" key="16">
    <source>
        <dbReference type="EMBL" id="MEQ2225764.1"/>
    </source>
</evidence>
<keyword evidence="3" id="KW-0716">Sensory transduction</keyword>
<dbReference type="PROSITE" id="PS00238">
    <property type="entry name" value="OPSIN"/>
    <property type="match status" value="1"/>
</dbReference>
<evidence type="ECO:0000256" key="8">
    <source>
        <dbReference type="ARBA" id="ARBA00023040"/>
    </source>
</evidence>
<keyword evidence="9 14" id="KW-0472">Membrane</keyword>
<dbReference type="PROSITE" id="PS00237">
    <property type="entry name" value="G_PROTEIN_RECEP_F1_1"/>
    <property type="match status" value="1"/>
</dbReference>
<evidence type="ECO:0000256" key="9">
    <source>
        <dbReference type="ARBA" id="ARBA00023136"/>
    </source>
</evidence>
<dbReference type="PRINTS" id="PR00237">
    <property type="entry name" value="GPCRRHODOPSN"/>
</dbReference>
<evidence type="ECO:0000256" key="1">
    <source>
        <dbReference type="ARBA" id="ARBA00004141"/>
    </source>
</evidence>
<evidence type="ECO:0000256" key="10">
    <source>
        <dbReference type="ARBA" id="ARBA00023170"/>
    </source>
</evidence>
<feature type="transmembrane region" description="Helical" evidence="14">
    <location>
        <begin position="108"/>
        <end position="129"/>
    </location>
</feature>
<dbReference type="SUPFAM" id="SSF81321">
    <property type="entry name" value="Family A G protein-coupled receptor-like"/>
    <property type="match status" value="1"/>
</dbReference>
<keyword evidence="11 12" id="KW-0807">Transducer</keyword>
<evidence type="ECO:0000256" key="14">
    <source>
        <dbReference type="SAM" id="Phobius"/>
    </source>
</evidence>
<keyword evidence="6 14" id="KW-1133">Transmembrane helix</keyword>
<proteinExistence type="inferred from homology"/>
<sequence>MHARGEHANSIQKDPRPGVGPWTFLLQGNSATVQPHPLTPIVTGKPFFVVSSFAHRWLFGWRGCQYYGWAGFFFGCGSLITMTIVSLDRYLKICHLRYGTWLKRHHTFLCLAFVWVYAAFWATMPLVGWGNYAPEPFGTSCTLDWWLAQASVSGQSFVMSILFFCLILPAGIIVFSYVMIIFKVKSSSKEISHYDARIRNSHSLEIKLTKVAMLICAGFLIAWIPYAVVSVVSAFGKPDSVPIPVSVIPTLLAKSSAMYNPIIYQLVDLKNSCSSCCVKVMTEKKHFKKSRFYTISGSLKDTAQAKESHIEM</sequence>
<dbReference type="Proteomes" id="UP001482620">
    <property type="component" value="Unassembled WGS sequence"/>
</dbReference>
<evidence type="ECO:0000256" key="3">
    <source>
        <dbReference type="ARBA" id="ARBA00022606"/>
    </source>
</evidence>
<accession>A0ABV0SZV9</accession>
<dbReference type="EMBL" id="JAHRIQ010013735">
    <property type="protein sequence ID" value="MEQ2225764.1"/>
    <property type="molecule type" value="Genomic_DNA"/>
</dbReference>
<feature type="region of interest" description="Disordered" evidence="13">
    <location>
        <begin position="1"/>
        <end position="20"/>
    </location>
</feature>
<protein>
    <submittedName>
        <fullName evidence="16">Opsin-5</fullName>
    </submittedName>
</protein>
<evidence type="ECO:0000259" key="15">
    <source>
        <dbReference type="PROSITE" id="PS50262"/>
    </source>
</evidence>
<comment type="subcellular location">
    <subcellularLocation>
        <location evidence="1">Membrane</location>
        <topology evidence="1">Multi-pass membrane protein</topology>
    </subcellularLocation>
</comment>
<evidence type="ECO:0000256" key="5">
    <source>
        <dbReference type="ARBA" id="ARBA00022925"/>
    </source>
</evidence>
<dbReference type="InterPro" id="IPR027430">
    <property type="entry name" value="Retinal_BS"/>
</dbReference>
<evidence type="ECO:0000256" key="7">
    <source>
        <dbReference type="ARBA" id="ARBA00022991"/>
    </source>
</evidence>
<evidence type="ECO:0000256" key="13">
    <source>
        <dbReference type="SAM" id="MobiDB-lite"/>
    </source>
</evidence>
<feature type="transmembrane region" description="Helical" evidence="14">
    <location>
        <begin position="211"/>
        <end position="236"/>
    </location>
</feature>
<evidence type="ECO:0000256" key="11">
    <source>
        <dbReference type="ARBA" id="ARBA00023224"/>
    </source>
</evidence>
<evidence type="ECO:0000256" key="12">
    <source>
        <dbReference type="RuleBase" id="RU000688"/>
    </source>
</evidence>
<name>A0ABV0SZV9_9TELE</name>
<dbReference type="Pfam" id="PF00001">
    <property type="entry name" value="7tm_1"/>
    <property type="match status" value="1"/>
</dbReference>
<evidence type="ECO:0000256" key="6">
    <source>
        <dbReference type="ARBA" id="ARBA00022989"/>
    </source>
</evidence>
<reference evidence="16 17" key="1">
    <citation type="submission" date="2021-06" db="EMBL/GenBank/DDBJ databases">
        <authorList>
            <person name="Palmer J.M."/>
        </authorList>
    </citation>
    <scope>NUCLEOTIDE SEQUENCE [LARGE SCALE GENOMIC DNA]</scope>
    <source>
        <strain evidence="17">if_2019</strain>
        <tissue evidence="16">Muscle</tissue>
    </source>
</reference>
<gene>
    <name evidence="16" type="primary">OPN5</name>
    <name evidence="16" type="ORF">ILYODFUR_020687</name>
</gene>
<keyword evidence="7" id="KW-0157">Chromophore</keyword>
<feature type="transmembrane region" description="Helical" evidence="14">
    <location>
        <begin position="66"/>
        <end position="87"/>
    </location>
</feature>
<dbReference type="InterPro" id="IPR017452">
    <property type="entry name" value="GPCR_Rhodpsn_7TM"/>
</dbReference>
<evidence type="ECO:0000256" key="2">
    <source>
        <dbReference type="ARBA" id="ARBA00022543"/>
    </source>
</evidence>
<feature type="domain" description="G-protein coupled receptors family 1 profile" evidence="15">
    <location>
        <begin position="46"/>
        <end position="264"/>
    </location>
</feature>
<comment type="similarity">
    <text evidence="12">Belongs to the G-protein coupled receptor 1 family.</text>
</comment>
<dbReference type="Gene3D" id="1.20.1070.10">
    <property type="entry name" value="Rhodopsin 7-helix transmembrane proteins"/>
    <property type="match status" value="1"/>
</dbReference>
<dbReference type="CDD" id="cd15074">
    <property type="entry name" value="7tmA_Opsin5_neuropsin"/>
    <property type="match status" value="1"/>
</dbReference>
<keyword evidence="10 12" id="KW-0675">Receptor</keyword>
<keyword evidence="5" id="KW-0681">Retinal protein</keyword>
<evidence type="ECO:0000313" key="17">
    <source>
        <dbReference type="Proteomes" id="UP001482620"/>
    </source>
</evidence>
<feature type="transmembrane region" description="Helical" evidence="14">
    <location>
        <begin position="157"/>
        <end position="182"/>
    </location>
</feature>
<keyword evidence="2" id="KW-0600">Photoreceptor protein</keyword>
<keyword evidence="8 12" id="KW-0297">G-protein coupled receptor</keyword>
<dbReference type="InterPro" id="IPR000276">
    <property type="entry name" value="GPCR_Rhodpsn"/>
</dbReference>
<dbReference type="PROSITE" id="PS50262">
    <property type="entry name" value="G_PROTEIN_RECEP_F1_2"/>
    <property type="match status" value="1"/>
</dbReference>
<organism evidence="16 17">
    <name type="scientific">Ilyodon furcidens</name>
    <name type="common">goldbreast splitfin</name>
    <dbReference type="NCBI Taxonomy" id="33524"/>
    <lineage>
        <taxon>Eukaryota</taxon>
        <taxon>Metazoa</taxon>
        <taxon>Chordata</taxon>
        <taxon>Craniata</taxon>
        <taxon>Vertebrata</taxon>
        <taxon>Euteleostomi</taxon>
        <taxon>Actinopterygii</taxon>
        <taxon>Neopterygii</taxon>
        <taxon>Teleostei</taxon>
        <taxon>Neoteleostei</taxon>
        <taxon>Acanthomorphata</taxon>
        <taxon>Ovalentaria</taxon>
        <taxon>Atherinomorphae</taxon>
        <taxon>Cyprinodontiformes</taxon>
        <taxon>Goodeidae</taxon>
        <taxon>Ilyodon</taxon>
    </lineage>
</organism>
<comment type="caution">
    <text evidence="16">The sequence shown here is derived from an EMBL/GenBank/DDBJ whole genome shotgun (WGS) entry which is preliminary data.</text>
</comment>
<keyword evidence="17" id="KW-1185">Reference proteome</keyword>
<dbReference type="PANTHER" id="PTHR24240">
    <property type="entry name" value="OPSIN"/>
    <property type="match status" value="1"/>
</dbReference>
<dbReference type="InterPro" id="IPR050125">
    <property type="entry name" value="GPCR_opsins"/>
</dbReference>
<keyword evidence="4 12" id="KW-0812">Transmembrane</keyword>